<keyword evidence="2" id="KW-1185">Reference proteome</keyword>
<evidence type="ECO:0000313" key="2">
    <source>
        <dbReference type="Proteomes" id="UP000442707"/>
    </source>
</evidence>
<dbReference type="Proteomes" id="UP000442707">
    <property type="component" value="Unassembled WGS sequence"/>
</dbReference>
<dbReference type="AlphaFoldDB" id="A0A6H9V3D0"/>
<name>A0A6H9V3D0_9ACTN</name>
<accession>A0A6H9V3D0</accession>
<reference evidence="1 2" key="1">
    <citation type="submission" date="2019-09" db="EMBL/GenBank/DDBJ databases">
        <title>Screening of Novel Bioactive Compounds from Soil-Associated.</title>
        <authorList>
            <person name="Zhao S."/>
        </authorList>
    </citation>
    <scope>NUCLEOTIDE SEQUENCE [LARGE SCALE GENOMIC DNA]</scope>
    <source>
        <strain evidence="1 2">HIT-DPA4</strain>
    </source>
</reference>
<dbReference type="RefSeq" id="WP_150945116.1">
    <property type="nucleotide sequence ID" value="NZ_VZRB01000003.1"/>
</dbReference>
<sequence length="78" mass="9127">MRLPGERPDMPDAMHSNQLREQWMRERARRELVIDSLRCHLAEQPNARAVRLCARRWIADINYLADGVVAVLSTENEE</sequence>
<protein>
    <submittedName>
        <fullName evidence="1">Uncharacterized protein</fullName>
    </submittedName>
</protein>
<organism evidence="1 2">
    <name type="scientific">Streptomyces luteolifulvus</name>
    <dbReference type="NCBI Taxonomy" id="2615112"/>
    <lineage>
        <taxon>Bacteria</taxon>
        <taxon>Bacillati</taxon>
        <taxon>Actinomycetota</taxon>
        <taxon>Actinomycetes</taxon>
        <taxon>Kitasatosporales</taxon>
        <taxon>Streptomycetaceae</taxon>
        <taxon>Streptomyces</taxon>
    </lineage>
</organism>
<evidence type="ECO:0000313" key="1">
    <source>
        <dbReference type="EMBL" id="KAB1149245.1"/>
    </source>
</evidence>
<gene>
    <name evidence="1" type="ORF">F7R91_05660</name>
</gene>
<proteinExistence type="predicted"/>
<comment type="caution">
    <text evidence="1">The sequence shown here is derived from an EMBL/GenBank/DDBJ whole genome shotgun (WGS) entry which is preliminary data.</text>
</comment>
<dbReference type="EMBL" id="VZRB01000003">
    <property type="protein sequence ID" value="KAB1149245.1"/>
    <property type="molecule type" value="Genomic_DNA"/>
</dbReference>